<protein>
    <recommendedName>
        <fullName evidence="1">Helicase Sen1 N-terminal domain-containing protein</fullName>
    </recommendedName>
</protein>
<feature type="domain" description="Helicase Sen1 N-terminal" evidence="1">
    <location>
        <begin position="1"/>
        <end position="92"/>
    </location>
</feature>
<proteinExistence type="predicted"/>
<evidence type="ECO:0000259" key="1">
    <source>
        <dbReference type="Pfam" id="PF12726"/>
    </source>
</evidence>
<organism evidence="2">
    <name type="scientific">Tanacetum cinerariifolium</name>
    <name type="common">Dalmatian daisy</name>
    <name type="synonym">Chrysanthemum cinerariifolium</name>
    <dbReference type="NCBI Taxonomy" id="118510"/>
    <lineage>
        <taxon>Eukaryota</taxon>
        <taxon>Viridiplantae</taxon>
        <taxon>Streptophyta</taxon>
        <taxon>Embryophyta</taxon>
        <taxon>Tracheophyta</taxon>
        <taxon>Spermatophyta</taxon>
        <taxon>Magnoliopsida</taxon>
        <taxon>eudicotyledons</taxon>
        <taxon>Gunneridae</taxon>
        <taxon>Pentapetalae</taxon>
        <taxon>asterids</taxon>
        <taxon>campanulids</taxon>
        <taxon>Asterales</taxon>
        <taxon>Asteraceae</taxon>
        <taxon>Asteroideae</taxon>
        <taxon>Anthemideae</taxon>
        <taxon>Anthemidinae</taxon>
        <taxon>Tanacetum</taxon>
    </lineage>
</organism>
<sequence>MTRFLFSKRESRQRWAALSWSTFKRNLLKSEFEWAVRDYMISAMMKIQMSNLDIELVPLFWSGARLIIGKMDRELITEYLRGLDGNFYRLMLD</sequence>
<gene>
    <name evidence="2" type="ORF">Tci_926361</name>
</gene>
<reference evidence="2" key="1">
    <citation type="journal article" date="2019" name="Sci. Rep.">
        <title>Draft genome of Tanacetum cinerariifolium, the natural source of mosquito coil.</title>
        <authorList>
            <person name="Yamashiro T."/>
            <person name="Shiraishi A."/>
            <person name="Satake H."/>
            <person name="Nakayama K."/>
        </authorList>
    </citation>
    <scope>NUCLEOTIDE SEQUENCE</scope>
</reference>
<evidence type="ECO:0000313" key="2">
    <source>
        <dbReference type="EMBL" id="GFD54392.1"/>
    </source>
</evidence>
<accession>A0A699X2V2</accession>
<dbReference type="Pfam" id="PF12726">
    <property type="entry name" value="SEN1_N"/>
    <property type="match status" value="1"/>
</dbReference>
<name>A0A699X2V2_TANCI</name>
<dbReference type="InterPro" id="IPR024481">
    <property type="entry name" value="Helicase_Sen1_N"/>
</dbReference>
<dbReference type="AlphaFoldDB" id="A0A699X2V2"/>
<comment type="caution">
    <text evidence="2">The sequence shown here is derived from an EMBL/GenBank/DDBJ whole genome shotgun (WGS) entry which is preliminary data.</text>
</comment>
<feature type="non-terminal residue" evidence="2">
    <location>
        <position position="93"/>
    </location>
</feature>
<dbReference type="EMBL" id="BKCJ011805402">
    <property type="protein sequence ID" value="GFD54392.1"/>
    <property type="molecule type" value="Genomic_DNA"/>
</dbReference>